<dbReference type="PANTHER" id="PTHR43715:SF1">
    <property type="entry name" value="GDP-MANNOSE 4,6 DEHYDRATASE"/>
    <property type="match status" value="1"/>
</dbReference>
<reference evidence="9 10" key="1">
    <citation type="submission" date="2016-03" db="EMBL/GenBank/DDBJ databases">
        <title>Microsymbionts genomes from the relict species Vavilovia formosa (Stev.) Fed.</title>
        <authorList>
            <person name="Kopat V."/>
            <person name="Chirak E."/>
            <person name="Kimeklis A."/>
            <person name="Andronov E."/>
        </authorList>
    </citation>
    <scope>NUCLEOTIDE SEQUENCE [LARGE SCALE GENOMIC DNA]</scope>
    <source>
        <strain evidence="9 10">Vaf07</strain>
    </source>
</reference>
<dbReference type="CDD" id="cd05260">
    <property type="entry name" value="GDP_MD_SDR_e"/>
    <property type="match status" value="1"/>
</dbReference>
<keyword evidence="6" id="KW-0456">Lyase</keyword>
<feature type="domain" description="NAD(P)-binding" evidence="8">
    <location>
        <begin position="11"/>
        <end position="325"/>
    </location>
</feature>
<evidence type="ECO:0000256" key="4">
    <source>
        <dbReference type="ARBA" id="ARBA00011989"/>
    </source>
</evidence>
<dbReference type="STRING" id="943830.A4A58_18040"/>
<dbReference type="Gene3D" id="3.40.50.720">
    <property type="entry name" value="NAD(P)-binding Rossmann-like Domain"/>
    <property type="match status" value="1"/>
</dbReference>
<dbReference type="EMBL" id="LVYV01000055">
    <property type="protein sequence ID" value="KZD20761.1"/>
    <property type="molecule type" value="Genomic_DNA"/>
</dbReference>
<evidence type="ECO:0000256" key="6">
    <source>
        <dbReference type="ARBA" id="ARBA00023239"/>
    </source>
</evidence>
<name>A0A161QXU8_9BRAD</name>
<dbReference type="InterPro" id="IPR006368">
    <property type="entry name" value="GDP_Man_deHydtase"/>
</dbReference>
<dbReference type="InterPro" id="IPR016040">
    <property type="entry name" value="NAD(P)-bd_dom"/>
</dbReference>
<dbReference type="Gene3D" id="3.90.25.10">
    <property type="entry name" value="UDP-galactose 4-epimerase, domain 1"/>
    <property type="match status" value="1"/>
</dbReference>
<dbReference type="Pfam" id="PF16363">
    <property type="entry name" value="GDP_Man_Dehyd"/>
    <property type="match status" value="1"/>
</dbReference>
<evidence type="ECO:0000259" key="8">
    <source>
        <dbReference type="Pfam" id="PF16363"/>
    </source>
</evidence>
<protein>
    <recommendedName>
        <fullName evidence="4">GDP-mannose 4,6-dehydratase</fullName>
        <ecNumber evidence="4">4.2.1.47</ecNumber>
    </recommendedName>
</protein>
<dbReference type="PANTHER" id="PTHR43715">
    <property type="entry name" value="GDP-MANNOSE 4,6-DEHYDRATASE"/>
    <property type="match status" value="1"/>
</dbReference>
<keyword evidence="10" id="KW-1185">Reference proteome</keyword>
<evidence type="ECO:0000256" key="1">
    <source>
        <dbReference type="ARBA" id="ARBA00000188"/>
    </source>
</evidence>
<dbReference type="GO" id="GO:0042351">
    <property type="term" value="P:'de novo' GDP-L-fucose biosynthetic process"/>
    <property type="evidence" value="ECO:0007669"/>
    <property type="project" value="TreeGrafter"/>
</dbReference>
<comment type="caution">
    <text evidence="9">The sequence shown here is derived from an EMBL/GenBank/DDBJ whole genome shotgun (WGS) entry which is preliminary data.</text>
</comment>
<dbReference type="Proteomes" id="UP000076574">
    <property type="component" value="Unassembled WGS sequence"/>
</dbReference>
<evidence type="ECO:0000256" key="5">
    <source>
        <dbReference type="ARBA" id="ARBA00022458"/>
    </source>
</evidence>
<evidence type="ECO:0000256" key="7">
    <source>
        <dbReference type="ARBA" id="ARBA00059383"/>
    </source>
</evidence>
<evidence type="ECO:0000256" key="2">
    <source>
        <dbReference type="ARBA" id="ARBA00001937"/>
    </source>
</evidence>
<dbReference type="EC" id="4.2.1.47" evidence="4"/>
<dbReference type="AlphaFoldDB" id="A0A161QXU8"/>
<comment type="cofactor">
    <cofactor evidence="2">
        <name>NADP(+)</name>
        <dbReference type="ChEBI" id="CHEBI:58349"/>
    </cofactor>
</comment>
<dbReference type="GO" id="GO:0008446">
    <property type="term" value="F:GDP-mannose 4,6-dehydratase activity"/>
    <property type="evidence" value="ECO:0007669"/>
    <property type="project" value="UniProtKB-EC"/>
</dbReference>
<evidence type="ECO:0000313" key="9">
    <source>
        <dbReference type="EMBL" id="KZD20761.1"/>
    </source>
</evidence>
<dbReference type="RefSeq" id="WP_068738496.1">
    <property type="nucleotide sequence ID" value="NZ_LVYV01000055.1"/>
</dbReference>
<dbReference type="InterPro" id="IPR036291">
    <property type="entry name" value="NAD(P)-bd_dom_sf"/>
</dbReference>
<accession>A0A161QXU8</accession>
<dbReference type="SUPFAM" id="SSF51735">
    <property type="entry name" value="NAD(P)-binding Rossmann-fold domains"/>
    <property type="match status" value="1"/>
</dbReference>
<organism evidence="9 10">
    <name type="scientific">Tardiphaga robiniae</name>
    <dbReference type="NCBI Taxonomy" id="943830"/>
    <lineage>
        <taxon>Bacteria</taxon>
        <taxon>Pseudomonadati</taxon>
        <taxon>Pseudomonadota</taxon>
        <taxon>Alphaproteobacteria</taxon>
        <taxon>Hyphomicrobiales</taxon>
        <taxon>Nitrobacteraceae</taxon>
        <taxon>Tardiphaga</taxon>
    </lineage>
</organism>
<evidence type="ECO:0000313" key="10">
    <source>
        <dbReference type="Proteomes" id="UP000076574"/>
    </source>
</evidence>
<keyword evidence="5" id="KW-0536">Nodulation</keyword>
<dbReference type="FunFam" id="3.40.50.720:FF:000924">
    <property type="entry name" value="GDP-mannose 4,6 dehydratase"/>
    <property type="match status" value="1"/>
</dbReference>
<proteinExistence type="inferred from homology"/>
<comment type="function">
    <text evidence="7">Catalyzes the conversion of GDP-D-mannose to GDP-4-dehydro-6-deoxy-D-mannose.</text>
</comment>
<sequence length="345" mass="38332">MVEDHVRKRALVTGGAGQDGWYLINLLLAHGYDVFAQSRHAVDSEIHGDRVHWHIGNLTDEAFLRNLLVTAAPDEIYNLAAVSRPSISWDIPIETALLNSLVPHRICEFIRREAPTCRLFQASSSEIYGDTRAEVQDEDTRANPGSPYGISKAYAHQIVGAYRRQYGLHLSCGILFNHESPRRPLNFVSQKIAHAAAAASLGLTETRELDERGKPILFNGKLYLGDITVRRDFGFAGDFVEAMRLIVQNDAPADYAVGSGQAHSIAEFCEVAFKVCGLDWKKYVSVDETLLRKVDSHFTQADPSKLKAKLGWQPKVDFLGLVETMVQERVRILKLSQASTDATGT</sequence>
<evidence type="ECO:0000256" key="3">
    <source>
        <dbReference type="ARBA" id="ARBA00009263"/>
    </source>
</evidence>
<gene>
    <name evidence="9" type="ORF">A4A58_18040</name>
</gene>
<comment type="similarity">
    <text evidence="3">Belongs to the NAD(P)-dependent epimerase/dehydratase family. GDP-mannose 4,6-dehydratase subfamily.</text>
</comment>
<comment type="catalytic activity">
    <reaction evidence="1">
        <text>GDP-alpha-D-mannose = GDP-4-dehydro-alpha-D-rhamnose + H2O</text>
        <dbReference type="Rhea" id="RHEA:23820"/>
        <dbReference type="ChEBI" id="CHEBI:15377"/>
        <dbReference type="ChEBI" id="CHEBI:57527"/>
        <dbReference type="ChEBI" id="CHEBI:57964"/>
        <dbReference type="EC" id="4.2.1.47"/>
    </reaction>
</comment>